<accession>A0A077UKC4</accession>
<dbReference type="Pfam" id="PF00639">
    <property type="entry name" value="Rotamase"/>
    <property type="match status" value="1"/>
</dbReference>
<sequence>MKMINKLIVPVTASALLLGACGSSATDSKENTLISSKAGNVTVADTMKKIGNDQIANASFTEMLNKILADKYKNKVSDKKIDEQIEKMQKQYGGKDKFEKALQQQGLTVDKYKDNLRTAAYQKELLNDKIKLSDSDIKKNSIKASHILIKVKSKKSDKEGLDDKEAKQKAEEIQKEVSKDPSKFGEIAKKESMDKASAEKDGSLGYVLKGQTDEAFEKALFKLKEGEVSDVIKTSFGYHIIKADKPTDFNSEKQSLKEKLIQQKIQKDPKLLTDAYKDLLKEYDVDFKDRDIKSVVEDKILNPEKLKQNGSQGAQSGMSQ</sequence>
<organism evidence="15 16">
    <name type="scientific">Staphylococcus schweitzeri</name>
    <dbReference type="NCBI Taxonomy" id="1654388"/>
    <lineage>
        <taxon>Bacteria</taxon>
        <taxon>Bacillati</taxon>
        <taxon>Bacillota</taxon>
        <taxon>Bacilli</taxon>
        <taxon>Bacillales</taxon>
        <taxon>Staphylococcaceae</taxon>
        <taxon>Staphylococcus</taxon>
    </lineage>
</organism>
<evidence type="ECO:0000256" key="7">
    <source>
        <dbReference type="ARBA" id="ARBA00023136"/>
    </source>
</evidence>
<dbReference type="SUPFAM" id="SSF54534">
    <property type="entry name" value="FKBP-like"/>
    <property type="match status" value="1"/>
</dbReference>
<dbReference type="InterPro" id="IPR023059">
    <property type="entry name" value="Foldase_PrsA"/>
</dbReference>
<dbReference type="EC" id="5.2.1.8" evidence="11"/>
<evidence type="ECO:0000256" key="5">
    <source>
        <dbReference type="ARBA" id="ARBA00022729"/>
    </source>
</evidence>
<evidence type="ECO:0000256" key="6">
    <source>
        <dbReference type="ARBA" id="ARBA00023110"/>
    </source>
</evidence>
<keyword evidence="5 11" id="KW-0732">Signal</keyword>
<feature type="region of interest" description="Disordered" evidence="12">
    <location>
        <begin position="159"/>
        <end position="179"/>
    </location>
</feature>
<dbReference type="SUPFAM" id="SSF109998">
    <property type="entry name" value="Triger factor/SurA peptide-binding domain-like"/>
    <property type="match status" value="1"/>
</dbReference>
<dbReference type="GO" id="GO:0005886">
    <property type="term" value="C:plasma membrane"/>
    <property type="evidence" value="ECO:0007669"/>
    <property type="project" value="UniProtKB-SubCell"/>
</dbReference>
<keyword evidence="10 11" id="KW-0449">Lipoprotein</keyword>
<proteinExistence type="inferred from homology"/>
<dbReference type="Proteomes" id="UP000044616">
    <property type="component" value="Unassembled WGS sequence"/>
</dbReference>
<dbReference type="InterPro" id="IPR027304">
    <property type="entry name" value="Trigger_fact/SurA_dom_sf"/>
</dbReference>
<evidence type="ECO:0000256" key="1">
    <source>
        <dbReference type="ARBA" id="ARBA00000971"/>
    </source>
</evidence>
<feature type="chain" id="PRO_5008819466" description="Foldase protein PrsA" evidence="13">
    <location>
        <begin position="26"/>
        <end position="320"/>
    </location>
</feature>
<comment type="subcellular location">
    <subcellularLocation>
        <location evidence="2 11">Cell membrane</location>
        <topology evidence="2 11">Lipid-anchor</topology>
    </subcellularLocation>
</comment>
<keyword evidence="6 11" id="KW-0697">Rotamase</keyword>
<gene>
    <name evidence="11 15" type="primary">prsA</name>
    <name evidence="15" type="ORF">ERS140147_02013</name>
</gene>
<comment type="function">
    <text evidence="11">Plays a major role in protein secretion by helping the post-translocational extracellular folding of several secreted proteins.</text>
</comment>
<evidence type="ECO:0000256" key="11">
    <source>
        <dbReference type="HAMAP-Rule" id="MF_01145"/>
    </source>
</evidence>
<dbReference type="PROSITE" id="PS50198">
    <property type="entry name" value="PPIC_PPIASE_2"/>
    <property type="match status" value="1"/>
</dbReference>
<dbReference type="InterPro" id="IPR050245">
    <property type="entry name" value="PrsA_foldase"/>
</dbReference>
<dbReference type="HAMAP" id="MF_01145">
    <property type="entry name" value="Foldase_PrsA"/>
    <property type="match status" value="1"/>
</dbReference>
<evidence type="ECO:0000256" key="12">
    <source>
        <dbReference type="SAM" id="MobiDB-lite"/>
    </source>
</evidence>
<dbReference type="RefSeq" id="WP_047531470.1">
    <property type="nucleotide sequence ID" value="NZ_CCEH01000018.1"/>
</dbReference>
<dbReference type="Gene3D" id="1.10.4030.10">
    <property type="entry name" value="Porin chaperone SurA, peptide-binding domain"/>
    <property type="match status" value="1"/>
</dbReference>
<evidence type="ECO:0000256" key="4">
    <source>
        <dbReference type="ARBA" id="ARBA00022475"/>
    </source>
</evidence>
<dbReference type="GO" id="GO:0003755">
    <property type="term" value="F:peptidyl-prolyl cis-trans isomerase activity"/>
    <property type="evidence" value="ECO:0007669"/>
    <property type="project" value="UniProtKB-UniRule"/>
</dbReference>
<name>A0A077UKC4_9STAP</name>
<reference evidence="15 16" key="1">
    <citation type="submission" date="2014-05" db="EMBL/GenBank/DDBJ databases">
        <authorList>
            <person name="Aslett A.Martin."/>
            <person name="De Silva Nishadi"/>
        </authorList>
    </citation>
    <scope>NUCLEOTIDE SEQUENCE [LARGE SCALE GENOMIC DNA]</scope>
</reference>
<evidence type="ECO:0000256" key="2">
    <source>
        <dbReference type="ARBA" id="ARBA00004193"/>
    </source>
</evidence>
<dbReference type="PANTHER" id="PTHR47245:SF1">
    <property type="entry name" value="FOLDASE PROTEIN PRSA"/>
    <property type="match status" value="1"/>
</dbReference>
<keyword evidence="4 11" id="KW-1003">Cell membrane</keyword>
<evidence type="ECO:0000256" key="10">
    <source>
        <dbReference type="ARBA" id="ARBA00023288"/>
    </source>
</evidence>
<comment type="similarity">
    <text evidence="3 11">Belongs to the PrsA family.</text>
</comment>
<protein>
    <recommendedName>
        <fullName evidence="11">Foldase protein PrsA</fullName>
        <ecNumber evidence="11">5.2.1.8</ecNumber>
    </recommendedName>
</protein>
<feature type="signal peptide" evidence="13">
    <location>
        <begin position="1"/>
        <end position="25"/>
    </location>
</feature>
<evidence type="ECO:0000313" key="16">
    <source>
        <dbReference type="Proteomes" id="UP000044616"/>
    </source>
</evidence>
<dbReference type="PROSITE" id="PS51257">
    <property type="entry name" value="PROKAR_LIPOPROTEIN"/>
    <property type="match status" value="1"/>
</dbReference>
<evidence type="ECO:0000256" key="3">
    <source>
        <dbReference type="ARBA" id="ARBA00006071"/>
    </source>
</evidence>
<comment type="catalytic activity">
    <reaction evidence="1 11">
        <text>[protein]-peptidylproline (omega=180) = [protein]-peptidylproline (omega=0)</text>
        <dbReference type="Rhea" id="RHEA:16237"/>
        <dbReference type="Rhea" id="RHEA-COMP:10747"/>
        <dbReference type="Rhea" id="RHEA-COMP:10748"/>
        <dbReference type="ChEBI" id="CHEBI:83833"/>
        <dbReference type="ChEBI" id="CHEBI:83834"/>
        <dbReference type="EC" id="5.2.1.8"/>
    </reaction>
</comment>
<dbReference type="PANTHER" id="PTHR47245">
    <property type="entry name" value="PEPTIDYLPROLYL ISOMERASE"/>
    <property type="match status" value="1"/>
</dbReference>
<dbReference type="InterPro" id="IPR000297">
    <property type="entry name" value="PPIase_PpiC"/>
</dbReference>
<dbReference type="AlphaFoldDB" id="A0A077UKC4"/>
<keyword evidence="7 11" id="KW-0472">Membrane</keyword>
<evidence type="ECO:0000256" key="13">
    <source>
        <dbReference type="SAM" id="SignalP"/>
    </source>
</evidence>
<dbReference type="Gene3D" id="3.10.50.40">
    <property type="match status" value="1"/>
</dbReference>
<dbReference type="GO" id="GO:0006457">
    <property type="term" value="P:protein folding"/>
    <property type="evidence" value="ECO:0007669"/>
    <property type="project" value="UniProtKB-UniRule"/>
</dbReference>
<evidence type="ECO:0000256" key="9">
    <source>
        <dbReference type="ARBA" id="ARBA00023235"/>
    </source>
</evidence>
<evidence type="ECO:0000259" key="14">
    <source>
        <dbReference type="PROSITE" id="PS50198"/>
    </source>
</evidence>
<keyword evidence="9 11" id="KW-0413">Isomerase</keyword>
<dbReference type="InterPro" id="IPR046357">
    <property type="entry name" value="PPIase_dom_sf"/>
</dbReference>
<evidence type="ECO:0000256" key="8">
    <source>
        <dbReference type="ARBA" id="ARBA00023139"/>
    </source>
</evidence>
<evidence type="ECO:0000313" key="15">
    <source>
        <dbReference type="EMBL" id="CDR28859.1"/>
    </source>
</evidence>
<feature type="domain" description="PpiC" evidence="14">
    <location>
        <begin position="139"/>
        <end position="245"/>
    </location>
</feature>
<dbReference type="EMBL" id="CCEH01000018">
    <property type="protein sequence ID" value="CDR28859.1"/>
    <property type="molecule type" value="Genomic_DNA"/>
</dbReference>
<keyword evidence="8 11" id="KW-0564">Palmitate</keyword>